<dbReference type="RefSeq" id="WP_176441598.1">
    <property type="nucleotide sequence ID" value="NZ_FZOU01000001.1"/>
</dbReference>
<dbReference type="Proteomes" id="UP000198356">
    <property type="component" value="Unassembled WGS sequence"/>
</dbReference>
<dbReference type="InterPro" id="IPR022781">
    <property type="entry name" value="Flagellar_biosynth_FliO"/>
</dbReference>
<name>A0A239EKA4_9BACT</name>
<accession>A0A239EKA4</accession>
<evidence type="ECO:0000256" key="5">
    <source>
        <dbReference type="ARBA" id="ARBA00023136"/>
    </source>
</evidence>
<keyword evidence="3 6" id="KW-0812">Transmembrane</keyword>
<keyword evidence="2" id="KW-1003">Cell membrane</keyword>
<evidence type="ECO:0000256" key="6">
    <source>
        <dbReference type="SAM" id="Phobius"/>
    </source>
</evidence>
<evidence type="ECO:0000256" key="4">
    <source>
        <dbReference type="ARBA" id="ARBA00022989"/>
    </source>
</evidence>
<keyword evidence="7" id="KW-0282">Flagellum</keyword>
<sequence>MQLVKPMVENGAEQARKVAPGGLAGWLIAAFAGLAAGGWRSRTAAPTRQLKLVETLSLGGRRQLVLVSCGEERLLIGIGPDSVDSMIHLSDDAHTATSKSAKTMADPWA</sequence>
<keyword evidence="8" id="KW-1185">Reference proteome</keyword>
<evidence type="ECO:0000256" key="1">
    <source>
        <dbReference type="ARBA" id="ARBA00004236"/>
    </source>
</evidence>
<dbReference type="EMBL" id="FZOU01000001">
    <property type="protein sequence ID" value="SNS45085.1"/>
    <property type="molecule type" value="Genomic_DNA"/>
</dbReference>
<feature type="transmembrane region" description="Helical" evidence="6">
    <location>
        <begin position="20"/>
        <end position="39"/>
    </location>
</feature>
<keyword evidence="5 6" id="KW-0472">Membrane</keyword>
<dbReference type="AlphaFoldDB" id="A0A239EKA4"/>
<gene>
    <name evidence="7" type="ORF">SAMN05421770_1011027</name>
</gene>
<evidence type="ECO:0000313" key="8">
    <source>
        <dbReference type="Proteomes" id="UP000198356"/>
    </source>
</evidence>
<reference evidence="7 8" key="1">
    <citation type="submission" date="2017-06" db="EMBL/GenBank/DDBJ databases">
        <authorList>
            <person name="Kim H.J."/>
            <person name="Triplett B.A."/>
        </authorList>
    </citation>
    <scope>NUCLEOTIDE SEQUENCE [LARGE SCALE GENOMIC DNA]</scope>
    <source>
        <strain evidence="7 8">DSM 18704</strain>
    </source>
</reference>
<evidence type="ECO:0000256" key="3">
    <source>
        <dbReference type="ARBA" id="ARBA00022692"/>
    </source>
</evidence>
<evidence type="ECO:0000313" key="7">
    <source>
        <dbReference type="EMBL" id="SNS45085.1"/>
    </source>
</evidence>
<proteinExistence type="predicted"/>
<keyword evidence="7" id="KW-0969">Cilium</keyword>
<dbReference type="GO" id="GO:0044781">
    <property type="term" value="P:bacterial-type flagellum organization"/>
    <property type="evidence" value="ECO:0007669"/>
    <property type="project" value="InterPro"/>
</dbReference>
<dbReference type="Pfam" id="PF04347">
    <property type="entry name" value="FliO"/>
    <property type="match status" value="1"/>
</dbReference>
<keyword evidence="7" id="KW-0966">Cell projection</keyword>
<protein>
    <submittedName>
        <fullName evidence="7">Flagellar biosynthesis protein, FliO</fullName>
    </submittedName>
</protein>
<comment type="subcellular location">
    <subcellularLocation>
        <location evidence="1">Cell membrane</location>
    </subcellularLocation>
</comment>
<keyword evidence="4 6" id="KW-1133">Transmembrane helix</keyword>
<evidence type="ECO:0000256" key="2">
    <source>
        <dbReference type="ARBA" id="ARBA00022475"/>
    </source>
</evidence>
<dbReference type="GO" id="GO:0016020">
    <property type="term" value="C:membrane"/>
    <property type="evidence" value="ECO:0007669"/>
    <property type="project" value="InterPro"/>
</dbReference>
<organism evidence="7 8">
    <name type="scientific">Granulicella rosea</name>
    <dbReference type="NCBI Taxonomy" id="474952"/>
    <lineage>
        <taxon>Bacteria</taxon>
        <taxon>Pseudomonadati</taxon>
        <taxon>Acidobacteriota</taxon>
        <taxon>Terriglobia</taxon>
        <taxon>Terriglobales</taxon>
        <taxon>Acidobacteriaceae</taxon>
        <taxon>Granulicella</taxon>
    </lineage>
</organism>